<evidence type="ECO:0000256" key="2">
    <source>
        <dbReference type="ARBA" id="ARBA00022670"/>
    </source>
</evidence>
<dbReference type="Gene3D" id="3.40.395.10">
    <property type="entry name" value="Adenoviral Proteinase, Chain A"/>
    <property type="match status" value="1"/>
</dbReference>
<dbReference type="Proteomes" id="UP000242715">
    <property type="component" value="Unassembled WGS sequence"/>
</dbReference>
<dbReference type="InterPro" id="IPR003653">
    <property type="entry name" value="Peptidase_C48_C"/>
</dbReference>
<keyword evidence="3" id="KW-0378">Hydrolase</keyword>
<evidence type="ECO:0000256" key="5">
    <source>
        <dbReference type="SAM" id="MobiDB-lite"/>
    </source>
</evidence>
<feature type="region of interest" description="Disordered" evidence="5">
    <location>
        <begin position="1"/>
        <end position="44"/>
    </location>
</feature>
<dbReference type="GO" id="GO:0016929">
    <property type="term" value="F:deSUMOylase activity"/>
    <property type="evidence" value="ECO:0007669"/>
    <property type="project" value="TreeGrafter"/>
</dbReference>
<evidence type="ECO:0000256" key="3">
    <source>
        <dbReference type="ARBA" id="ARBA00022801"/>
    </source>
</evidence>
<dbReference type="PANTHER" id="PTHR12606">
    <property type="entry name" value="SENTRIN/SUMO-SPECIFIC PROTEASE"/>
    <property type="match status" value="1"/>
</dbReference>
<organism evidence="7 8">
    <name type="scientific">Trifolium subterraneum</name>
    <name type="common">Subterranean clover</name>
    <dbReference type="NCBI Taxonomy" id="3900"/>
    <lineage>
        <taxon>Eukaryota</taxon>
        <taxon>Viridiplantae</taxon>
        <taxon>Streptophyta</taxon>
        <taxon>Embryophyta</taxon>
        <taxon>Tracheophyta</taxon>
        <taxon>Spermatophyta</taxon>
        <taxon>Magnoliopsida</taxon>
        <taxon>eudicotyledons</taxon>
        <taxon>Gunneridae</taxon>
        <taxon>Pentapetalae</taxon>
        <taxon>rosids</taxon>
        <taxon>fabids</taxon>
        <taxon>Fabales</taxon>
        <taxon>Fabaceae</taxon>
        <taxon>Papilionoideae</taxon>
        <taxon>50 kb inversion clade</taxon>
        <taxon>NPAAA clade</taxon>
        <taxon>Hologalegina</taxon>
        <taxon>IRL clade</taxon>
        <taxon>Trifolieae</taxon>
        <taxon>Trifolium</taxon>
    </lineage>
</organism>
<dbReference type="OrthoDB" id="1939479at2759"/>
<dbReference type="InterPro" id="IPR038765">
    <property type="entry name" value="Papain-like_cys_pep_sf"/>
</dbReference>
<dbReference type="PROSITE" id="PS50600">
    <property type="entry name" value="ULP_PROTEASE"/>
    <property type="match status" value="1"/>
</dbReference>
<dbReference type="GO" id="GO:0016926">
    <property type="term" value="P:protein desumoylation"/>
    <property type="evidence" value="ECO:0007669"/>
    <property type="project" value="TreeGrafter"/>
</dbReference>
<evidence type="ECO:0000259" key="6">
    <source>
        <dbReference type="PROSITE" id="PS50600"/>
    </source>
</evidence>
<dbReference type="AlphaFoldDB" id="A0A2Z6NAF0"/>
<dbReference type="EMBL" id="DF973536">
    <property type="protein sequence ID" value="GAU33772.1"/>
    <property type="molecule type" value="Genomic_DNA"/>
</dbReference>
<dbReference type="Pfam" id="PF02902">
    <property type="entry name" value="Peptidase_C48"/>
    <property type="match status" value="1"/>
</dbReference>
<keyword evidence="2" id="KW-0645">Protease</keyword>
<sequence length="510" mass="58683">MGMTTSNRKRSEECMSVNYTLSSPPSSNYHRKRPKFSSDLTTRPGSISHSVVSRISRYPDAKPPFVREVHAPCRPKKFNFARKLSSFVSNDIMGNFLVRNYEKAKLSALGKCRLASKKETVVIDLDGENSDGRSDDSGVVEVVDVRDSDAKVDELEDMVIENGVPRRSISSPDSALTKAIVDLEEHDFSSVHVYKKLLEGVQRRTDTIQNLNFEIELNEKRRETFQLLRPKKEIVEHFFAVVFVHSVKTGKMMLLVECDYGLDTGGLQFKTMLMSSKCLMKRKLFIEIPFEPFVPLTDDEEHEVSRAFSTNRKKILVTHESSNIEIAGEKIRCLLPGAWLNDEVINLYLELLKERERREPKKFLKCHFFNTFFYKKFKDGYDYKSVRRWTSPRKLGYNLFDCDKIFVPIHQEIHWCLAVINKKDAKFQYLDSLKGRDNRVLTVLIALFLQFAAAHSPVFMIAVSAAAAGCVQARYFVDEVKDKTGKDIDVSTWDREFVDDLPEQENGFVF</sequence>
<reference evidence="8" key="1">
    <citation type="journal article" date="2017" name="Front. Plant Sci.">
        <title>Climate Clever Clovers: New Paradigm to Reduce the Environmental Footprint of Ruminants by Breeding Low Methanogenic Forages Utilizing Haplotype Variation.</title>
        <authorList>
            <person name="Kaur P."/>
            <person name="Appels R."/>
            <person name="Bayer P.E."/>
            <person name="Keeble-Gagnere G."/>
            <person name="Wang J."/>
            <person name="Hirakawa H."/>
            <person name="Shirasawa K."/>
            <person name="Vercoe P."/>
            <person name="Stefanova K."/>
            <person name="Durmic Z."/>
            <person name="Nichols P."/>
            <person name="Revell C."/>
            <person name="Isobe S.N."/>
            <person name="Edwards D."/>
            <person name="Erskine W."/>
        </authorList>
    </citation>
    <scope>NUCLEOTIDE SEQUENCE [LARGE SCALE GENOMIC DNA]</scope>
    <source>
        <strain evidence="8">cv. Daliak</strain>
    </source>
</reference>
<proteinExistence type="inferred from homology"/>
<evidence type="ECO:0000256" key="1">
    <source>
        <dbReference type="ARBA" id="ARBA00005234"/>
    </source>
</evidence>
<dbReference type="PANTHER" id="PTHR12606:SF1">
    <property type="entry name" value="UBIQUITIN-LIKE-SPECIFIC PROTEASE 1A"/>
    <property type="match status" value="1"/>
</dbReference>
<name>A0A2Z6NAF0_TRISU</name>
<evidence type="ECO:0000313" key="8">
    <source>
        <dbReference type="Proteomes" id="UP000242715"/>
    </source>
</evidence>
<dbReference type="SUPFAM" id="SSF54001">
    <property type="entry name" value="Cysteine proteinases"/>
    <property type="match status" value="1"/>
</dbReference>
<feature type="domain" description="Ubiquitin-like protease family profile" evidence="6">
    <location>
        <begin position="324"/>
        <end position="510"/>
    </location>
</feature>
<evidence type="ECO:0000313" key="7">
    <source>
        <dbReference type="EMBL" id="GAU33772.1"/>
    </source>
</evidence>
<evidence type="ECO:0000256" key="4">
    <source>
        <dbReference type="ARBA" id="ARBA00022807"/>
    </source>
</evidence>
<dbReference type="GO" id="GO:0005634">
    <property type="term" value="C:nucleus"/>
    <property type="evidence" value="ECO:0007669"/>
    <property type="project" value="TreeGrafter"/>
</dbReference>
<accession>A0A2Z6NAF0</accession>
<dbReference type="GO" id="GO:0006508">
    <property type="term" value="P:proteolysis"/>
    <property type="evidence" value="ECO:0007669"/>
    <property type="project" value="UniProtKB-KW"/>
</dbReference>
<feature type="compositionally biased region" description="Polar residues" evidence="5">
    <location>
        <begin position="17"/>
        <end position="28"/>
    </location>
</feature>
<comment type="similarity">
    <text evidence="1">Belongs to the peptidase C48 family.</text>
</comment>
<keyword evidence="4" id="KW-0788">Thiol protease</keyword>
<keyword evidence="8" id="KW-1185">Reference proteome</keyword>
<gene>
    <name evidence="7" type="ORF">TSUD_393340</name>
</gene>
<protein>
    <recommendedName>
        <fullName evidence="6">Ubiquitin-like protease family profile domain-containing protein</fullName>
    </recommendedName>
</protein>